<feature type="compositionally biased region" description="Low complexity" evidence="1">
    <location>
        <begin position="165"/>
        <end position="186"/>
    </location>
</feature>
<feature type="compositionally biased region" description="Polar residues" evidence="1">
    <location>
        <begin position="33"/>
        <end position="46"/>
    </location>
</feature>
<name>A0A1S3D1U7_DIACI</name>
<feature type="region of interest" description="Disordered" evidence="1">
    <location>
        <begin position="325"/>
        <end position="366"/>
    </location>
</feature>
<feature type="region of interest" description="Disordered" evidence="1">
    <location>
        <begin position="1"/>
        <end position="46"/>
    </location>
</feature>
<dbReference type="Proteomes" id="UP000079169">
    <property type="component" value="Unplaced"/>
</dbReference>
<accession>A0A1S3D1U7</accession>
<protein>
    <submittedName>
        <fullName evidence="3">Uncharacterized protein LOC103508810</fullName>
    </submittedName>
</protein>
<feature type="compositionally biased region" description="Basic and acidic residues" evidence="1">
    <location>
        <begin position="543"/>
        <end position="555"/>
    </location>
</feature>
<feature type="compositionally biased region" description="Polar residues" evidence="1">
    <location>
        <begin position="1515"/>
        <end position="1528"/>
    </location>
</feature>
<reference evidence="3" key="1">
    <citation type="submission" date="2025-08" db="UniProtKB">
        <authorList>
            <consortium name="RefSeq"/>
        </authorList>
    </citation>
    <scope>IDENTIFICATION</scope>
</reference>
<feature type="region of interest" description="Disordered" evidence="1">
    <location>
        <begin position="1568"/>
        <end position="1589"/>
    </location>
</feature>
<feature type="compositionally biased region" description="Basic and acidic residues" evidence="1">
    <location>
        <begin position="325"/>
        <end position="348"/>
    </location>
</feature>
<sequence>MKHVHGLVDRETQPSVITNEPSLTEIPSHNLENKSTSCTNSELQSNGPSDILHDILQSLDQDQLRFAVESYTNAFTKERKFEAFDDTGERPMDASMTEPKFEAFDDIGVEDSESSNSTVVIDQETFNVMDSAKTIANISESTINDEDNLVENMGEIKRSDEEVSEVMSSSTSTGTTSSSSQDTSNENSDDNSLKEEDDLEMLDTYMFDSEVRKVFSDAYEHTLETCSSIEHHGADYEIDSTSSRDLKAHLKAQSLCKCTSHSNLSLEKLNFSKPWTSPDTGDYVDRKRKQSNVKIDSKLTFYFESKTENNFVKCARNFLSVENDRNGATDSHSEVVEGERSNPREVTVRRSASKDGMNIDRSPNAGDLTVRRNAAMDFDGKSKRYENELKDNATERQVNENTALGTNPARHDILLSEDMVATTVTVYKGENIRDHLEKLYEGARQVKSLEKLYEIQETKLAQRQRAVEETIKKGKISVLQNITTLKKCYKPILTLPLPTTSDATDAIETREGKGRNIPGTNDARDEVVNTIVYDEANGRKATKRSDKSRHGEKRIMNNGVMQSVRNARKKIKKKIRNLRNSKEKDSRASNRGGSPSSEHSGKRHKNLVFKDFSNPILCPDLNLQNTTYSSEIHVRQILPRIKLKTAIKHNVHKKIKIKKVKLKRFSLKKAQLMNHNRMVATVTPFRLNAMLCRLFFVKQILTRAMHDREKSTMRIGLNRSVINVHIMQPILYIKVDNHFEYLTLLEKCYVELKRRVPILISCKQAQHPITCNRINLSITPIQVKRIDTETVLFKSISFMQNMVRDVFDFKKSDDINLQPLDELKDNALSEDSTNELFPQPSNDTEVETFIESHELSNNSLNLRDITDDTKSDMNTVAEQCKISSAEFTLPQIKLPETSNVSIQQKTLDTRERTDDSFPLENNDYLNAKEIVTDISKTKAKNVVSKSREVTKDETSILKMRKDILKTDTIDNERLSRVIQLDRVTAKGIIEETTNTDVKMPKKYDAATSTPEINDVNQSEDLTDIIIKSQDNAIAKLEINNAVDLEELDDEIESKDGNKPFEIVKKFTTKEGAANVVITLGDTSHETVRPRENKTNLRINDVIGSEAILQEIRYSDNFITYSFVKPEITRIIVEKIFKLSEKKSSDADIVKGKMREDRVNEDVHEQMETAEREATKETEATEMKMNTEPGTKSKTRTYTNESTTTSDIRQDYYTSKATSTSTTLIKNSTIENSKELAFRRSQIAPSAKDIGYTNNIFSSEMKSLTVDENLDVKYVTRQSKSISEMTKDKSEFYETIHLKVKTKEIDFDAVEAEPGIPGRSFTDSENGEEISGAILRTRKSPVILMKAISKDLLHKKSSSLGIISMRELDQLLSKSEDLNDDMECNDHRIGRSDESVSTLNEIASIDKTTVNEHKLERSDKTVRTIYEIASMDETIVNRAAAKEFSISTQTNESIETLKMEVNESTVRIDKESLDIKDDNKDNQMKHVHGLVDRETQPSVITNEPSLTEIPSHNLENKSTSCTNSELQSNGPSDILHDILQSLDQDQLRFAVESYTNAFTKERKFEAFDDTGERPMDASMTEPKFEAFPKV</sequence>
<dbReference type="KEGG" id="dci:103508810"/>
<dbReference type="PaxDb" id="121845-A0A1S3D1U7"/>
<feature type="compositionally biased region" description="Polar residues" evidence="1">
    <location>
        <begin position="13"/>
        <end position="27"/>
    </location>
</feature>
<feature type="compositionally biased region" description="Polar residues" evidence="1">
    <location>
        <begin position="589"/>
        <end position="598"/>
    </location>
</feature>
<gene>
    <name evidence="3" type="primary">LOC103508810</name>
</gene>
<dbReference type="GeneID" id="103508810"/>
<evidence type="ECO:0000313" key="2">
    <source>
        <dbReference type="Proteomes" id="UP000079169"/>
    </source>
</evidence>
<feature type="region of interest" description="Disordered" evidence="1">
    <location>
        <begin position="157"/>
        <end position="195"/>
    </location>
</feature>
<dbReference type="RefSeq" id="XP_008471608.2">
    <property type="nucleotide sequence ID" value="XM_008473386.2"/>
</dbReference>
<keyword evidence="2" id="KW-1185">Reference proteome</keyword>
<feature type="region of interest" description="Disordered" evidence="1">
    <location>
        <begin position="1182"/>
        <end position="1202"/>
    </location>
</feature>
<evidence type="ECO:0000313" key="3">
    <source>
        <dbReference type="RefSeq" id="XP_008471608.2"/>
    </source>
</evidence>
<feature type="region of interest" description="Disordered" evidence="1">
    <location>
        <begin position="1505"/>
        <end position="1528"/>
    </location>
</feature>
<evidence type="ECO:0000256" key="1">
    <source>
        <dbReference type="SAM" id="MobiDB-lite"/>
    </source>
</evidence>
<proteinExistence type="predicted"/>
<organism evidence="2 3">
    <name type="scientific">Diaphorina citri</name>
    <name type="common">Asian citrus psyllid</name>
    <dbReference type="NCBI Taxonomy" id="121845"/>
    <lineage>
        <taxon>Eukaryota</taxon>
        <taxon>Metazoa</taxon>
        <taxon>Ecdysozoa</taxon>
        <taxon>Arthropoda</taxon>
        <taxon>Hexapoda</taxon>
        <taxon>Insecta</taxon>
        <taxon>Pterygota</taxon>
        <taxon>Neoptera</taxon>
        <taxon>Paraneoptera</taxon>
        <taxon>Hemiptera</taxon>
        <taxon>Sternorrhyncha</taxon>
        <taxon>Psylloidea</taxon>
        <taxon>Psyllidae</taxon>
        <taxon>Diaphorininae</taxon>
        <taxon>Diaphorina</taxon>
    </lineage>
</organism>
<feature type="compositionally biased region" description="Basic and acidic residues" evidence="1">
    <location>
        <begin position="1"/>
        <end position="12"/>
    </location>
</feature>
<feature type="compositionally biased region" description="Basic residues" evidence="1">
    <location>
        <begin position="566"/>
        <end position="579"/>
    </location>
</feature>
<feature type="region of interest" description="Disordered" evidence="1">
    <location>
        <begin position="538"/>
        <end position="604"/>
    </location>
</feature>